<proteinExistence type="predicted"/>
<protein>
    <submittedName>
        <fullName evidence="1">Uncharacterized protein</fullName>
    </submittedName>
</protein>
<dbReference type="RefSeq" id="XP_009046852.1">
    <property type="nucleotide sequence ID" value="XM_009048604.1"/>
</dbReference>
<feature type="non-terminal residue" evidence="1">
    <location>
        <position position="455"/>
    </location>
</feature>
<dbReference type="CTD" id="20250613"/>
<keyword evidence="2" id="KW-1185">Reference proteome</keyword>
<dbReference type="AlphaFoldDB" id="V4B4R2"/>
<evidence type="ECO:0000313" key="2">
    <source>
        <dbReference type="Proteomes" id="UP000030746"/>
    </source>
</evidence>
<sequence length="455" mass="53817">MIMNLCRVRLNICQYFMRPPEQCKLLRFIPNMMYSITPDKVIYCNTKALEAHHYFSYLSSINKYKPYFYNFTDEIYDIGMKQEELSPFLQELLTTLHDSDAKKVNPGKITLSESSHSKLVNGQEEWLISIRKATNPSFLKDLQFVGLLWCFNRNHLQYSVAKVIYRELEKRYFSFDTQSCLKAATFLYIFKANNMINLTNLSKLWCLIVRKLYEKVYHLSDAEIIMVIYFSGLTRSKGLAKITNDLSYRFVKTLRYLSPDEIGVIAISNFLTRNTKVTKMGFIFLSYFMVNIEHMNIMCFTSCCKYLKNIKPSLYEYELEHVYSFLMSFHQVMSSFSKVSALMHGYLFLLNHRIFTEDLIQYFNRFVLESDLTSWRSKELSYSSGIIGKMYPLFPDSHDMLSTLLNELCKEKRAEEIKTYEYQLTLALDCSSRAGYYPIKLIQYIYGEKGYRYFK</sequence>
<organism evidence="1 2">
    <name type="scientific">Lottia gigantea</name>
    <name type="common">Giant owl limpet</name>
    <dbReference type="NCBI Taxonomy" id="225164"/>
    <lineage>
        <taxon>Eukaryota</taxon>
        <taxon>Metazoa</taxon>
        <taxon>Spiralia</taxon>
        <taxon>Lophotrochozoa</taxon>
        <taxon>Mollusca</taxon>
        <taxon>Gastropoda</taxon>
        <taxon>Patellogastropoda</taxon>
        <taxon>Lottioidea</taxon>
        <taxon>Lottiidae</taxon>
        <taxon>Lottia</taxon>
    </lineage>
</organism>
<dbReference type="Proteomes" id="UP000030746">
    <property type="component" value="Unassembled WGS sequence"/>
</dbReference>
<dbReference type="GeneID" id="20250613"/>
<reference evidence="1 2" key="1">
    <citation type="journal article" date="2013" name="Nature">
        <title>Insights into bilaterian evolution from three spiralian genomes.</title>
        <authorList>
            <person name="Simakov O."/>
            <person name="Marletaz F."/>
            <person name="Cho S.J."/>
            <person name="Edsinger-Gonzales E."/>
            <person name="Havlak P."/>
            <person name="Hellsten U."/>
            <person name="Kuo D.H."/>
            <person name="Larsson T."/>
            <person name="Lv J."/>
            <person name="Arendt D."/>
            <person name="Savage R."/>
            <person name="Osoegawa K."/>
            <person name="de Jong P."/>
            <person name="Grimwood J."/>
            <person name="Chapman J.A."/>
            <person name="Shapiro H."/>
            <person name="Aerts A."/>
            <person name="Otillar R.P."/>
            <person name="Terry A.Y."/>
            <person name="Boore J.L."/>
            <person name="Grigoriev I.V."/>
            <person name="Lindberg D.R."/>
            <person name="Seaver E.C."/>
            <person name="Weisblat D.A."/>
            <person name="Putnam N.H."/>
            <person name="Rokhsar D.S."/>
        </authorList>
    </citation>
    <scope>NUCLEOTIDE SEQUENCE [LARGE SCALE GENOMIC DNA]</scope>
</reference>
<accession>V4B4R2</accession>
<evidence type="ECO:0000313" key="1">
    <source>
        <dbReference type="EMBL" id="ESP02466.1"/>
    </source>
</evidence>
<dbReference type="HOGENOM" id="CLU_602142_0_0_1"/>
<name>V4B4R2_LOTGI</name>
<dbReference type="KEGG" id="lgi:LOTGIDRAFT_237966"/>
<gene>
    <name evidence="1" type="ORF">LOTGIDRAFT_237966</name>
</gene>
<dbReference type="EMBL" id="KB200236">
    <property type="protein sequence ID" value="ESP02466.1"/>
    <property type="molecule type" value="Genomic_DNA"/>
</dbReference>